<name>A0ABW5LP21_9FLAO</name>
<dbReference type="Gene3D" id="3.30.160.100">
    <property type="entry name" value="Ribosome hibernation promotion factor-like"/>
    <property type="match status" value="1"/>
</dbReference>
<proteinExistence type="predicted"/>
<dbReference type="RefSeq" id="WP_378294975.1">
    <property type="nucleotide sequence ID" value="NZ_JBHULE010000035.1"/>
</dbReference>
<dbReference type="SUPFAM" id="SSF69754">
    <property type="entry name" value="Ribosome binding protein Y (YfiA homologue)"/>
    <property type="match status" value="1"/>
</dbReference>
<reference evidence="2" key="1">
    <citation type="journal article" date="2019" name="Int. J. Syst. Evol. Microbiol.">
        <title>The Global Catalogue of Microorganisms (GCM) 10K type strain sequencing project: providing services to taxonomists for standard genome sequencing and annotation.</title>
        <authorList>
            <consortium name="The Broad Institute Genomics Platform"/>
            <consortium name="The Broad Institute Genome Sequencing Center for Infectious Disease"/>
            <person name="Wu L."/>
            <person name="Ma J."/>
        </authorList>
    </citation>
    <scope>NUCLEOTIDE SEQUENCE [LARGE SCALE GENOMIC DNA]</scope>
    <source>
        <strain evidence="2">KCTC 52274</strain>
    </source>
</reference>
<accession>A0ABW5LP21</accession>
<evidence type="ECO:0000313" key="2">
    <source>
        <dbReference type="Proteomes" id="UP001597319"/>
    </source>
</evidence>
<dbReference type="Proteomes" id="UP001597319">
    <property type="component" value="Unassembled WGS sequence"/>
</dbReference>
<dbReference type="InterPro" id="IPR003489">
    <property type="entry name" value="RHF/RaiA"/>
</dbReference>
<sequence length="99" mass="11405">MKTVFEYTNVSASDRLESFVEEKLSNLSNKYPFIIRGDIFFKKENRDDDTGHICGIRLSAPGPRLYASSDETSFENAISETIRDLNDQLGKRKDKMKTY</sequence>
<organism evidence="1 2">
    <name type="scientific">Aquimarina rubra</name>
    <dbReference type="NCBI Taxonomy" id="1920033"/>
    <lineage>
        <taxon>Bacteria</taxon>
        <taxon>Pseudomonadati</taxon>
        <taxon>Bacteroidota</taxon>
        <taxon>Flavobacteriia</taxon>
        <taxon>Flavobacteriales</taxon>
        <taxon>Flavobacteriaceae</taxon>
        <taxon>Aquimarina</taxon>
    </lineage>
</organism>
<evidence type="ECO:0000313" key="1">
    <source>
        <dbReference type="EMBL" id="MFD2565147.1"/>
    </source>
</evidence>
<keyword evidence="2" id="KW-1185">Reference proteome</keyword>
<dbReference type="InterPro" id="IPR036567">
    <property type="entry name" value="RHF-like"/>
</dbReference>
<gene>
    <name evidence="1" type="ORF">ACFSR1_20880</name>
</gene>
<comment type="caution">
    <text evidence="1">The sequence shown here is derived from an EMBL/GenBank/DDBJ whole genome shotgun (WGS) entry which is preliminary data.</text>
</comment>
<dbReference type="Pfam" id="PF02482">
    <property type="entry name" value="Ribosomal_S30AE"/>
    <property type="match status" value="1"/>
</dbReference>
<protein>
    <submittedName>
        <fullName evidence="1">HPF/RaiA family ribosome-associated protein</fullName>
    </submittedName>
</protein>
<dbReference type="EMBL" id="JBHULE010000035">
    <property type="protein sequence ID" value="MFD2565147.1"/>
    <property type="molecule type" value="Genomic_DNA"/>
</dbReference>